<dbReference type="Pfam" id="PF18014">
    <property type="entry name" value="Acetyltransf_18"/>
    <property type="match status" value="1"/>
</dbReference>
<dbReference type="SUPFAM" id="SSF55729">
    <property type="entry name" value="Acyl-CoA N-acyltransferases (Nat)"/>
    <property type="match status" value="1"/>
</dbReference>
<dbReference type="Gene3D" id="3.40.630.30">
    <property type="match status" value="1"/>
</dbReference>
<dbReference type="PROSITE" id="PS51186">
    <property type="entry name" value="GNAT"/>
    <property type="match status" value="1"/>
</dbReference>
<reference evidence="2 3" key="1">
    <citation type="submission" date="2021-01" db="EMBL/GenBank/DDBJ databases">
        <title>Belnapia mucosa sp. nov. and Belnapia arida sp. nov., isolated from the Tabernas Desert (Almeria, Spain).</title>
        <authorList>
            <person name="Molina-Menor E."/>
            <person name="Vidal-Verdu A."/>
            <person name="Calonge A."/>
            <person name="Satari L."/>
            <person name="Pereto Magraner J."/>
            <person name="Porcar Miralles M."/>
        </authorList>
    </citation>
    <scope>NUCLEOTIDE SEQUENCE [LARGE SCALE GENOMIC DNA]</scope>
    <source>
        <strain evidence="2 3">T6</strain>
    </source>
</reference>
<dbReference type="InterPro" id="IPR052729">
    <property type="entry name" value="Acyl/Acetyltrans_Enzymes"/>
</dbReference>
<dbReference type="Gene3D" id="3.40.630.90">
    <property type="match status" value="1"/>
</dbReference>
<protein>
    <submittedName>
        <fullName evidence="2">GNAT family N-acetyltransferase</fullName>
    </submittedName>
</protein>
<sequence length="280" mass="29489">MSSAPDSRFHRLEEADLPGALALSAEAGWNQVAEDWRLFLRHGAVHGLRGADGGWQATGAVLPYGPFGWISMVLVTAAARSQGLGTAVLREAMAALAAAGQVAFLDATPAGERIYRPLGFRPVFPLMRWRGEGQGGTDLPADLRAVEAADLPALAALDAAAFGAPRPAILEDLWHRAPEPALMLADGSGFILARPGRQALQLGPLVAPDEAAAARLLRAALGRVQGPVLLDLPQRWSGLAALLAAAGFREERPYLRMALGRETGFGDDARMFLIAGPELG</sequence>
<dbReference type="InterPro" id="IPR041496">
    <property type="entry name" value="YitH/HolE_GNAT"/>
</dbReference>
<evidence type="ECO:0000313" key="2">
    <source>
        <dbReference type="EMBL" id="MBL6457634.1"/>
    </source>
</evidence>
<dbReference type="InterPro" id="IPR000182">
    <property type="entry name" value="GNAT_dom"/>
</dbReference>
<dbReference type="PANTHER" id="PTHR47237:SF2">
    <property type="entry name" value="BLL4206 PROTEIN"/>
    <property type="match status" value="1"/>
</dbReference>
<feature type="domain" description="N-acetyltransferase" evidence="1">
    <location>
        <begin position="7"/>
        <end position="146"/>
    </location>
</feature>
<dbReference type="RefSeq" id="WP_202827374.1">
    <property type="nucleotide sequence ID" value="NZ_JAEUXJ010000009.1"/>
</dbReference>
<dbReference type="Proteomes" id="UP000606490">
    <property type="component" value="Unassembled WGS sequence"/>
</dbReference>
<comment type="caution">
    <text evidence="2">The sequence shown here is derived from an EMBL/GenBank/DDBJ whole genome shotgun (WGS) entry which is preliminary data.</text>
</comment>
<accession>A0ABS1V7J8</accession>
<evidence type="ECO:0000259" key="1">
    <source>
        <dbReference type="PROSITE" id="PS51186"/>
    </source>
</evidence>
<organism evidence="2 3">
    <name type="scientific">Belnapia mucosa</name>
    <dbReference type="NCBI Taxonomy" id="2804532"/>
    <lineage>
        <taxon>Bacteria</taxon>
        <taxon>Pseudomonadati</taxon>
        <taxon>Pseudomonadota</taxon>
        <taxon>Alphaproteobacteria</taxon>
        <taxon>Acetobacterales</taxon>
        <taxon>Roseomonadaceae</taxon>
        <taxon>Belnapia</taxon>
    </lineage>
</organism>
<name>A0ABS1V7J8_9PROT</name>
<gene>
    <name evidence="2" type="ORF">JMJ55_20060</name>
</gene>
<dbReference type="PANTHER" id="PTHR47237">
    <property type="entry name" value="SLL0310 PROTEIN"/>
    <property type="match status" value="1"/>
</dbReference>
<proteinExistence type="predicted"/>
<dbReference type="InterPro" id="IPR016181">
    <property type="entry name" value="Acyl_CoA_acyltransferase"/>
</dbReference>
<keyword evidence="3" id="KW-1185">Reference proteome</keyword>
<dbReference type="EMBL" id="JAEUXJ010000009">
    <property type="protein sequence ID" value="MBL6457634.1"/>
    <property type="molecule type" value="Genomic_DNA"/>
</dbReference>
<dbReference type="Pfam" id="PF00583">
    <property type="entry name" value="Acetyltransf_1"/>
    <property type="match status" value="1"/>
</dbReference>
<evidence type="ECO:0000313" key="3">
    <source>
        <dbReference type="Proteomes" id="UP000606490"/>
    </source>
</evidence>